<evidence type="ECO:0000313" key="2">
    <source>
        <dbReference type="EMBL" id="SHN47121.1"/>
    </source>
</evidence>
<protein>
    <submittedName>
        <fullName evidence="2">Uncharacterized conserved protein YegL, contains vWA domain of TerY type</fullName>
    </submittedName>
</protein>
<sequence length="248" mass="27037">MSVGVRACRPGRFERAVRTMTQSPAEVAGQLWPVYVVADESDSMSPYLDQLNDGLDSIRQRLGGQPMAAAKVRFSVLGFATDATLRSHLVDLRSAVEFAPLRTGGATEYGEAFRLLADQIPRDVARLKSEGYRVYRPAVFFLSDGNPTDEPGWSPVRDRLVDRMLTPAAPNIIAFGIGAVDGDVIRRVATQPTFAFVSTEPAQIGAAIQEFFSSLLRSLVASTSAPADAPQELIVEPPRRFRVELDVV</sequence>
<evidence type="ECO:0000313" key="3">
    <source>
        <dbReference type="Proteomes" id="UP000184440"/>
    </source>
</evidence>
<name>A0A1M7RLR7_9ACTN</name>
<feature type="domain" description="VWFA" evidence="1">
    <location>
        <begin position="33"/>
        <end position="215"/>
    </location>
</feature>
<dbReference type="SMART" id="SM00327">
    <property type="entry name" value="VWA"/>
    <property type="match status" value="1"/>
</dbReference>
<dbReference type="InterPro" id="IPR036465">
    <property type="entry name" value="vWFA_dom_sf"/>
</dbReference>
<reference evidence="2 3" key="1">
    <citation type="submission" date="2016-11" db="EMBL/GenBank/DDBJ databases">
        <authorList>
            <person name="Jaros S."/>
            <person name="Januszkiewicz K."/>
            <person name="Wedrychowicz H."/>
        </authorList>
    </citation>
    <scope>NUCLEOTIDE SEQUENCE [LARGE SCALE GENOMIC DNA]</scope>
    <source>
        <strain evidence="2 3">DSM 46144</strain>
    </source>
</reference>
<dbReference type="Pfam" id="PF00092">
    <property type="entry name" value="VWA"/>
    <property type="match status" value="1"/>
</dbReference>
<dbReference type="Proteomes" id="UP000184440">
    <property type="component" value="Unassembled WGS sequence"/>
</dbReference>
<gene>
    <name evidence="2" type="ORF">SAMN05443668_12077</name>
</gene>
<organism evidence="2 3">
    <name type="scientific">Cryptosporangium aurantiacum</name>
    <dbReference type="NCBI Taxonomy" id="134849"/>
    <lineage>
        <taxon>Bacteria</taxon>
        <taxon>Bacillati</taxon>
        <taxon>Actinomycetota</taxon>
        <taxon>Actinomycetes</taxon>
        <taxon>Cryptosporangiales</taxon>
        <taxon>Cryptosporangiaceae</taxon>
        <taxon>Cryptosporangium</taxon>
    </lineage>
</organism>
<dbReference type="STRING" id="134849.SAMN05443668_12077"/>
<dbReference type="Gene3D" id="3.40.50.410">
    <property type="entry name" value="von Willebrand factor, type A domain"/>
    <property type="match status" value="1"/>
</dbReference>
<dbReference type="AlphaFoldDB" id="A0A1M7RLR7"/>
<dbReference type="PROSITE" id="PS50234">
    <property type="entry name" value="VWFA"/>
    <property type="match status" value="1"/>
</dbReference>
<accession>A0A1M7RLR7</accession>
<keyword evidence="3" id="KW-1185">Reference proteome</keyword>
<dbReference type="InterPro" id="IPR002035">
    <property type="entry name" value="VWF_A"/>
</dbReference>
<proteinExistence type="predicted"/>
<dbReference type="SUPFAM" id="SSF53300">
    <property type="entry name" value="vWA-like"/>
    <property type="match status" value="1"/>
</dbReference>
<evidence type="ECO:0000259" key="1">
    <source>
        <dbReference type="PROSITE" id="PS50234"/>
    </source>
</evidence>
<dbReference type="EMBL" id="FRCS01000020">
    <property type="protein sequence ID" value="SHN47121.1"/>
    <property type="molecule type" value="Genomic_DNA"/>
</dbReference>